<organism evidence="1 2">
    <name type="scientific">Nocardia salmonicida</name>
    <dbReference type="NCBI Taxonomy" id="53431"/>
    <lineage>
        <taxon>Bacteria</taxon>
        <taxon>Bacillati</taxon>
        <taxon>Actinomycetota</taxon>
        <taxon>Actinomycetes</taxon>
        <taxon>Mycobacteriales</taxon>
        <taxon>Nocardiaceae</taxon>
        <taxon>Nocardia</taxon>
    </lineage>
</organism>
<reference evidence="1 2" key="1">
    <citation type="submission" date="2022-10" db="EMBL/GenBank/DDBJ databases">
        <title>The complete genomes of actinobacterial strains from the NBC collection.</title>
        <authorList>
            <person name="Joergensen T.S."/>
            <person name="Alvarez Arevalo M."/>
            <person name="Sterndorff E.B."/>
            <person name="Faurdal D."/>
            <person name="Vuksanovic O."/>
            <person name="Mourched A.-S."/>
            <person name="Charusanti P."/>
            <person name="Shaw S."/>
            <person name="Blin K."/>
            <person name="Weber T."/>
        </authorList>
    </citation>
    <scope>NUCLEOTIDE SEQUENCE [LARGE SCALE GENOMIC DNA]</scope>
    <source>
        <strain evidence="1 2">NBC_01413</strain>
    </source>
</reference>
<dbReference type="Proteomes" id="UP001621418">
    <property type="component" value="Chromosome"/>
</dbReference>
<sequence length="252" mass="27848">MPIVSAEVGRLRTMIASEMTVASRWWWRPGWTPGRSFYNWQITPSQPVADKLLEIFAPTLSRLPGLEQVDAARLRIGVQGIGFADGVKGVHLAALVAGARDLLAQLAPFQLAFGPPEVTAESIRLPITVSDELLRVRADLTDTLTEVWIRERIPDYGEPLRPYLALAHATHPTPMHEIRTALAEDGLDDFALDDTVSAVSMVELQCEDGRYDWSDVSTAGLLREPEPVVEQSVFDDPLFGPLRHPIPPTLRG</sequence>
<proteinExistence type="predicted"/>
<accession>A0ABZ1N0J5</accession>
<evidence type="ECO:0000313" key="2">
    <source>
        <dbReference type="Proteomes" id="UP001621418"/>
    </source>
</evidence>
<dbReference type="Gene3D" id="3.90.1140.10">
    <property type="entry name" value="Cyclic phosphodiesterase"/>
    <property type="match status" value="1"/>
</dbReference>
<keyword evidence="1" id="KW-0436">Ligase</keyword>
<dbReference type="RefSeq" id="WP_357141032.1">
    <property type="nucleotide sequence ID" value="NZ_CP109527.1"/>
</dbReference>
<protein>
    <submittedName>
        <fullName evidence="1">2'-5' RNA ligase family protein</fullName>
    </submittedName>
</protein>
<evidence type="ECO:0000313" key="1">
    <source>
        <dbReference type="EMBL" id="WTY33458.1"/>
    </source>
</evidence>
<gene>
    <name evidence="1" type="ORF">OG308_19145</name>
</gene>
<dbReference type="GO" id="GO:0016874">
    <property type="term" value="F:ligase activity"/>
    <property type="evidence" value="ECO:0007669"/>
    <property type="project" value="UniProtKB-KW"/>
</dbReference>
<keyword evidence="2" id="KW-1185">Reference proteome</keyword>
<dbReference type="EMBL" id="CP109527">
    <property type="protein sequence ID" value="WTY33458.1"/>
    <property type="molecule type" value="Genomic_DNA"/>
</dbReference>
<name>A0ABZ1N0J5_9NOCA</name>